<name>A0A0M8QKZ2_9ACTN</name>
<comment type="caution">
    <text evidence="2">The sequence shown here is derived from an EMBL/GenBank/DDBJ whole genome shotgun (WGS) entry which is preliminary data.</text>
</comment>
<dbReference type="PATRIC" id="fig|36816.3.peg.6355"/>
<organism evidence="2 3">
    <name type="scientific">Streptomyces caelestis</name>
    <dbReference type="NCBI Taxonomy" id="36816"/>
    <lineage>
        <taxon>Bacteria</taxon>
        <taxon>Bacillati</taxon>
        <taxon>Actinomycetota</taxon>
        <taxon>Actinomycetes</taxon>
        <taxon>Kitasatosporales</taxon>
        <taxon>Streptomycetaceae</taxon>
        <taxon>Streptomyces</taxon>
    </lineage>
</organism>
<dbReference type="Proteomes" id="UP000037773">
    <property type="component" value="Unassembled WGS sequence"/>
</dbReference>
<proteinExistence type="predicted"/>
<evidence type="ECO:0000313" key="3">
    <source>
        <dbReference type="Proteomes" id="UP000037773"/>
    </source>
</evidence>
<gene>
    <name evidence="2" type="ORF">ADK41_29340</name>
</gene>
<evidence type="ECO:0000256" key="1">
    <source>
        <dbReference type="SAM" id="MobiDB-lite"/>
    </source>
</evidence>
<accession>A0A0M8QKZ2</accession>
<reference evidence="2 3" key="1">
    <citation type="submission" date="2015-07" db="EMBL/GenBank/DDBJ databases">
        <authorList>
            <person name="Noorani M."/>
        </authorList>
    </citation>
    <scope>NUCLEOTIDE SEQUENCE [LARGE SCALE GENOMIC DNA]</scope>
    <source>
        <strain evidence="2 3">NRRL B-24567</strain>
    </source>
</reference>
<sequence length="66" mass="7318">MARRKTVSVPVIGPWPLEHGPLFLRLGALRPQPPSPARDPHTGLPVDRIGSVLVRTGQRPVRTRRP</sequence>
<dbReference type="EMBL" id="LGCN01000228">
    <property type="protein sequence ID" value="KOT32592.1"/>
    <property type="molecule type" value="Genomic_DNA"/>
</dbReference>
<keyword evidence="3" id="KW-1185">Reference proteome</keyword>
<protein>
    <submittedName>
        <fullName evidence="2">Uncharacterized protein</fullName>
    </submittedName>
</protein>
<evidence type="ECO:0000313" key="2">
    <source>
        <dbReference type="EMBL" id="KOT32592.1"/>
    </source>
</evidence>
<feature type="region of interest" description="Disordered" evidence="1">
    <location>
        <begin position="28"/>
        <end position="66"/>
    </location>
</feature>
<dbReference type="AlphaFoldDB" id="A0A0M8QKZ2"/>